<keyword evidence="1" id="KW-0326">Glycosidase</keyword>
<dbReference type="GO" id="GO:0031176">
    <property type="term" value="F:endo-1,4-beta-xylanase activity"/>
    <property type="evidence" value="ECO:0007669"/>
    <property type="project" value="UniProtKB-EC"/>
</dbReference>
<evidence type="ECO:0000313" key="2">
    <source>
        <dbReference type="Proteomes" id="UP000095621"/>
    </source>
</evidence>
<dbReference type="InterPro" id="IPR000801">
    <property type="entry name" value="Esterase-like"/>
</dbReference>
<sequence>MALININYESKTLGMPVMINAIIPQGRGSYKTLYLLHGMGGDYTTWITKSRAADYVDNTDIAVIMISGDNKCYVDNVHGRKYFTFLTEELIETCTNWFGLSCDRKDRYIAGMSMGGYGAVHAALIKPDVYGKVFSYSGLLDIEKRFDNPQGINTYQIFGDRENLSDNRFDIMNCLKEDNFKTNVENYPEFYIRCGLYDQILPMSRQWNKYASDAGLKVNYYETAGNHDFIFWDKCIHETVNIIKEQSYRMEDIYGNSNEY</sequence>
<dbReference type="EMBL" id="CZBU01000007">
    <property type="protein sequence ID" value="CUQ79184.1"/>
    <property type="molecule type" value="Genomic_DNA"/>
</dbReference>
<dbReference type="EC" id="3.2.1.8" evidence="1"/>
<keyword evidence="1" id="KW-0858">Xylan degradation</keyword>
<dbReference type="Gene3D" id="3.40.50.1820">
    <property type="entry name" value="alpha/beta hydrolase"/>
    <property type="match status" value="1"/>
</dbReference>
<keyword evidence="1" id="KW-0624">Polysaccharide degradation</keyword>
<dbReference type="SUPFAM" id="SSF53474">
    <property type="entry name" value="alpha/beta-Hydrolases"/>
    <property type="match status" value="1"/>
</dbReference>
<reference evidence="1 2" key="1">
    <citation type="submission" date="2015-09" db="EMBL/GenBank/DDBJ databases">
        <authorList>
            <consortium name="Pathogen Informatics"/>
        </authorList>
    </citation>
    <scope>NUCLEOTIDE SEQUENCE [LARGE SCALE GENOMIC DNA]</scope>
    <source>
        <strain evidence="1 2">2789STDY5834875</strain>
    </source>
</reference>
<dbReference type="InterPro" id="IPR050583">
    <property type="entry name" value="Mycobacterial_A85_antigen"/>
</dbReference>
<dbReference type="GO" id="GO:0045493">
    <property type="term" value="P:xylan catabolic process"/>
    <property type="evidence" value="ECO:0007669"/>
    <property type="project" value="UniProtKB-KW"/>
</dbReference>
<keyword evidence="1" id="KW-0119">Carbohydrate metabolism</keyword>
<dbReference type="Pfam" id="PF00756">
    <property type="entry name" value="Esterase"/>
    <property type="match status" value="1"/>
</dbReference>
<organism evidence="1 2">
    <name type="scientific">Lachnospira eligens</name>
    <dbReference type="NCBI Taxonomy" id="39485"/>
    <lineage>
        <taxon>Bacteria</taxon>
        <taxon>Bacillati</taxon>
        <taxon>Bacillota</taxon>
        <taxon>Clostridia</taxon>
        <taxon>Lachnospirales</taxon>
        <taxon>Lachnospiraceae</taxon>
        <taxon>Lachnospira</taxon>
    </lineage>
</organism>
<accession>A0A174YVL0</accession>
<dbReference type="InterPro" id="IPR029058">
    <property type="entry name" value="AB_hydrolase_fold"/>
</dbReference>
<dbReference type="RefSeq" id="WP_055216623.1">
    <property type="nucleotide sequence ID" value="NZ_CZBU01000007.1"/>
</dbReference>
<protein>
    <submittedName>
        <fullName evidence="1">Endo-1,4-beta-xylanase Z</fullName>
        <ecNumber evidence="1">3.2.1.8</ecNumber>
    </submittedName>
</protein>
<proteinExistence type="predicted"/>
<keyword evidence="1" id="KW-0378">Hydrolase</keyword>
<dbReference type="PANTHER" id="PTHR48098:SF1">
    <property type="entry name" value="DIACYLGLYCEROL ACYLTRANSFERASE_MYCOLYLTRANSFERASE AG85A"/>
    <property type="match status" value="1"/>
</dbReference>
<dbReference type="Proteomes" id="UP000095621">
    <property type="component" value="Unassembled WGS sequence"/>
</dbReference>
<dbReference type="OrthoDB" id="9803578at2"/>
<dbReference type="AlphaFoldDB" id="A0A174YVL0"/>
<evidence type="ECO:0000313" key="1">
    <source>
        <dbReference type="EMBL" id="CUQ79184.1"/>
    </source>
</evidence>
<dbReference type="PANTHER" id="PTHR48098">
    <property type="entry name" value="ENTEROCHELIN ESTERASE-RELATED"/>
    <property type="match status" value="1"/>
</dbReference>
<gene>
    <name evidence="1" type="primary">xynZ_2</name>
    <name evidence="1" type="ORF">ERS852490_02847</name>
</gene>
<name>A0A174YVL0_9FIRM</name>
<dbReference type="GO" id="GO:0016747">
    <property type="term" value="F:acyltransferase activity, transferring groups other than amino-acyl groups"/>
    <property type="evidence" value="ECO:0007669"/>
    <property type="project" value="TreeGrafter"/>
</dbReference>